<evidence type="ECO:0000313" key="2">
    <source>
        <dbReference type="Proteomes" id="UP001519460"/>
    </source>
</evidence>
<reference evidence="1 2" key="1">
    <citation type="journal article" date="2023" name="Sci. Data">
        <title>Genome assembly of the Korean intertidal mud-creeper Batillaria attramentaria.</title>
        <authorList>
            <person name="Patra A.K."/>
            <person name="Ho P.T."/>
            <person name="Jun S."/>
            <person name="Lee S.J."/>
            <person name="Kim Y."/>
            <person name="Won Y.J."/>
        </authorList>
    </citation>
    <scope>NUCLEOTIDE SEQUENCE [LARGE SCALE GENOMIC DNA]</scope>
    <source>
        <strain evidence="1">Wonlab-2016</strain>
    </source>
</reference>
<gene>
    <name evidence="1" type="ORF">BaRGS_00012884</name>
</gene>
<name>A0ABD0L9T4_9CAEN</name>
<dbReference type="EMBL" id="JACVVK020000071">
    <property type="protein sequence ID" value="KAK7495894.1"/>
    <property type="molecule type" value="Genomic_DNA"/>
</dbReference>
<organism evidence="1 2">
    <name type="scientific">Batillaria attramentaria</name>
    <dbReference type="NCBI Taxonomy" id="370345"/>
    <lineage>
        <taxon>Eukaryota</taxon>
        <taxon>Metazoa</taxon>
        <taxon>Spiralia</taxon>
        <taxon>Lophotrochozoa</taxon>
        <taxon>Mollusca</taxon>
        <taxon>Gastropoda</taxon>
        <taxon>Caenogastropoda</taxon>
        <taxon>Sorbeoconcha</taxon>
        <taxon>Cerithioidea</taxon>
        <taxon>Batillariidae</taxon>
        <taxon>Batillaria</taxon>
    </lineage>
</organism>
<sequence>NVMLLPCACMGKTVLRVCHFQRVPFNLVACARPLSRTWPCGGQPPEGGDESRLTRRYIQGQRTKTTTPLDKIEGARNWIKPVHCSA</sequence>
<dbReference type="AlphaFoldDB" id="A0ABD0L9T4"/>
<proteinExistence type="predicted"/>
<protein>
    <submittedName>
        <fullName evidence="1">Uncharacterized protein</fullName>
    </submittedName>
</protein>
<dbReference type="Proteomes" id="UP001519460">
    <property type="component" value="Unassembled WGS sequence"/>
</dbReference>
<comment type="caution">
    <text evidence="1">The sequence shown here is derived from an EMBL/GenBank/DDBJ whole genome shotgun (WGS) entry which is preliminary data.</text>
</comment>
<feature type="non-terminal residue" evidence="1">
    <location>
        <position position="1"/>
    </location>
</feature>
<keyword evidence="2" id="KW-1185">Reference proteome</keyword>
<accession>A0ABD0L9T4</accession>
<evidence type="ECO:0000313" key="1">
    <source>
        <dbReference type="EMBL" id="KAK7495894.1"/>
    </source>
</evidence>